<name>A0A812U7M2_9DINO</name>
<dbReference type="Proteomes" id="UP000604046">
    <property type="component" value="Unassembled WGS sequence"/>
</dbReference>
<proteinExistence type="predicted"/>
<organism evidence="1 2">
    <name type="scientific">Symbiodinium natans</name>
    <dbReference type="NCBI Taxonomy" id="878477"/>
    <lineage>
        <taxon>Eukaryota</taxon>
        <taxon>Sar</taxon>
        <taxon>Alveolata</taxon>
        <taxon>Dinophyceae</taxon>
        <taxon>Suessiales</taxon>
        <taxon>Symbiodiniaceae</taxon>
        <taxon>Symbiodinium</taxon>
    </lineage>
</organism>
<dbReference type="AlphaFoldDB" id="A0A812U7M2"/>
<protein>
    <recommendedName>
        <fullName evidence="3">DNA (cytosine-5-)-methyltransferase</fullName>
    </recommendedName>
</protein>
<dbReference type="EMBL" id="CAJNDS010002646">
    <property type="protein sequence ID" value="CAE7555728.1"/>
    <property type="molecule type" value="Genomic_DNA"/>
</dbReference>
<evidence type="ECO:0000313" key="1">
    <source>
        <dbReference type="EMBL" id="CAE7555728.1"/>
    </source>
</evidence>
<keyword evidence="2" id="KW-1185">Reference proteome</keyword>
<gene>
    <name evidence="1" type="ORF">SNAT2548_LOCUS31229</name>
</gene>
<sequence length="287" mass="31709">MPPMQTGKVEFPEDWRPTFEMCRNGTRLVIGGLSVFDGLPRPTRRISEALRAKGLPTGSMDIRNDTDDPDSENVLEVTGQNMFLEHLAALQKDSLLWLAPPCKSWGFLPRSVSGRSKSKPHGVNTAWVYQGNEQANFVERALLAATCEGWSLLQYLSRSTKDNRIQDSYVGSCNCPEGIWIILEQPTGSMLFHEPGVKAALTQIRARAVTVHLGCFDAPSLKPLTLYGTAPWLEELESISKKRKVSGYAEGLSPLCTYDQDGRATGGASVTDSEAYPEQFCDSRQVH</sequence>
<dbReference type="OrthoDB" id="409884at2759"/>
<evidence type="ECO:0008006" key="3">
    <source>
        <dbReference type="Google" id="ProtNLM"/>
    </source>
</evidence>
<reference evidence="1" key="1">
    <citation type="submission" date="2021-02" db="EMBL/GenBank/DDBJ databases">
        <authorList>
            <person name="Dougan E. K."/>
            <person name="Rhodes N."/>
            <person name="Thang M."/>
            <person name="Chan C."/>
        </authorList>
    </citation>
    <scope>NUCLEOTIDE SEQUENCE</scope>
</reference>
<comment type="caution">
    <text evidence="1">The sequence shown here is derived from an EMBL/GenBank/DDBJ whole genome shotgun (WGS) entry which is preliminary data.</text>
</comment>
<evidence type="ECO:0000313" key="2">
    <source>
        <dbReference type="Proteomes" id="UP000604046"/>
    </source>
</evidence>
<accession>A0A812U7M2</accession>